<proteinExistence type="predicted"/>
<gene>
    <name evidence="2" type="ORF">PS943_03162</name>
</gene>
<evidence type="ECO:0000313" key="2">
    <source>
        <dbReference type="EMBL" id="VVQ33083.1"/>
    </source>
</evidence>
<name>A0A5E7WDC4_PSEFL</name>
<dbReference type="AlphaFoldDB" id="A0A5E7WDC4"/>
<protein>
    <submittedName>
        <fullName evidence="2">Uncharacterized protein</fullName>
    </submittedName>
</protein>
<evidence type="ECO:0000256" key="1">
    <source>
        <dbReference type="SAM" id="Phobius"/>
    </source>
</evidence>
<organism evidence="2 3">
    <name type="scientific">Pseudomonas fluorescens</name>
    <dbReference type="NCBI Taxonomy" id="294"/>
    <lineage>
        <taxon>Bacteria</taxon>
        <taxon>Pseudomonadati</taxon>
        <taxon>Pseudomonadota</taxon>
        <taxon>Gammaproteobacteria</taxon>
        <taxon>Pseudomonadales</taxon>
        <taxon>Pseudomonadaceae</taxon>
        <taxon>Pseudomonas</taxon>
    </lineage>
</organism>
<feature type="transmembrane region" description="Helical" evidence="1">
    <location>
        <begin position="38"/>
        <end position="60"/>
    </location>
</feature>
<dbReference type="Proteomes" id="UP000325645">
    <property type="component" value="Unassembled WGS sequence"/>
</dbReference>
<keyword evidence="1" id="KW-0812">Transmembrane</keyword>
<feature type="transmembrane region" description="Helical" evidence="1">
    <location>
        <begin position="6"/>
        <end position="26"/>
    </location>
</feature>
<accession>A0A5E7WDC4</accession>
<keyword evidence="1" id="KW-0472">Membrane</keyword>
<sequence>MPYTILILKLMGVQLVVNFLGTIITSGMRPSINGARRWLMQTLWALTGFALIAAIAWDLFKMFKS</sequence>
<evidence type="ECO:0000313" key="3">
    <source>
        <dbReference type="Proteomes" id="UP000325645"/>
    </source>
</evidence>
<reference evidence="2 3" key="1">
    <citation type="submission" date="2019-09" db="EMBL/GenBank/DDBJ databases">
        <authorList>
            <person name="Chandra G."/>
            <person name="Truman W A."/>
        </authorList>
    </citation>
    <scope>NUCLEOTIDE SEQUENCE [LARGE SCALE GENOMIC DNA]</scope>
    <source>
        <strain evidence="2">PS943</strain>
    </source>
</reference>
<keyword evidence="1" id="KW-1133">Transmembrane helix</keyword>
<dbReference type="EMBL" id="CABVJH010000005">
    <property type="protein sequence ID" value="VVQ33083.1"/>
    <property type="molecule type" value="Genomic_DNA"/>
</dbReference>